<feature type="domain" description="HAMP" evidence="12">
    <location>
        <begin position="222"/>
        <end position="275"/>
    </location>
</feature>
<evidence type="ECO:0000256" key="3">
    <source>
        <dbReference type="ARBA" id="ARBA00022692"/>
    </source>
</evidence>
<evidence type="ECO:0000313" key="14">
    <source>
        <dbReference type="Proteomes" id="UP001322664"/>
    </source>
</evidence>
<dbReference type="EMBL" id="CP137624">
    <property type="protein sequence ID" value="WPK13456.1"/>
    <property type="molecule type" value="Genomic_DNA"/>
</dbReference>
<dbReference type="SUPFAM" id="SSF58104">
    <property type="entry name" value="Methyl-accepting chemotaxis protein (MCP) signaling domain"/>
    <property type="match status" value="1"/>
</dbReference>
<evidence type="ECO:0000256" key="2">
    <source>
        <dbReference type="ARBA" id="ARBA00022475"/>
    </source>
</evidence>
<reference evidence="13 14" key="1">
    <citation type="submission" date="2023-09" db="EMBL/GenBank/DDBJ databases">
        <authorList>
            <person name="Page C.A."/>
            <person name="Perez-Diaz I.M."/>
        </authorList>
    </citation>
    <scope>NUCLEOTIDE SEQUENCE [LARGE SCALE GENOMIC DNA]</scope>
    <source>
        <strain evidence="13 14">Ll15</strain>
    </source>
</reference>
<gene>
    <name evidence="13" type="ORF">R6U77_07200</name>
</gene>
<evidence type="ECO:0000256" key="10">
    <source>
        <dbReference type="SAM" id="Phobius"/>
    </source>
</evidence>
<evidence type="ECO:0000259" key="12">
    <source>
        <dbReference type="PROSITE" id="PS50885"/>
    </source>
</evidence>
<dbReference type="CDD" id="cd06225">
    <property type="entry name" value="HAMP"/>
    <property type="match status" value="1"/>
</dbReference>
<dbReference type="Gene3D" id="1.10.287.950">
    <property type="entry name" value="Methyl-accepting chemotaxis protein"/>
    <property type="match status" value="1"/>
</dbReference>
<dbReference type="InterPro" id="IPR004089">
    <property type="entry name" value="MCPsignal_dom"/>
</dbReference>
<dbReference type="InterPro" id="IPR033480">
    <property type="entry name" value="sCache_2"/>
</dbReference>
<keyword evidence="14" id="KW-1185">Reference proteome</keyword>
<feature type="transmembrane region" description="Helical" evidence="10">
    <location>
        <begin position="12"/>
        <end position="33"/>
    </location>
</feature>
<dbReference type="SMART" id="SM01049">
    <property type="entry name" value="Cache_2"/>
    <property type="match status" value="1"/>
</dbReference>
<dbReference type="RefSeq" id="WP_319837966.1">
    <property type="nucleotide sequence ID" value="NZ_CP137624.1"/>
</dbReference>
<evidence type="ECO:0000256" key="5">
    <source>
        <dbReference type="ARBA" id="ARBA00023136"/>
    </source>
</evidence>
<dbReference type="Pfam" id="PF00672">
    <property type="entry name" value="HAMP"/>
    <property type="match status" value="1"/>
</dbReference>
<keyword evidence="6 8" id="KW-0807">Transducer</keyword>
<sequence>MTRFLKSIQGKLLVFSFLIFFIPSLIISVISYMTAKQGMDELGETVIKNSVETALQLIESTNYEVEQGVLTLEEAKERVKTQLIGAMDAEGKRLLTYPANLGENGYIYILGHDGTLLGHPTREGESLWESKDSSGNYFIREVKDKALAGGGFTHYDFELPGQTVVAPKLIYSKLDPHWDWIVASGTYMQDFNEPVNDLVKVIIVTLIISAIAGGIVAVIFSRYLAIPLVRLSRRVSQVAKGNLMVTIDQLNRQDEVGTLNEGFNNMVIQLKELISNVEHSISEIQTTSSNLSAVAEETTALGETIVQSVGEVTTGAAQQAIDTEQASRSTTEFATQIEVLHAKNETMLTASGEMRSSNERGVANLEQLQQSSEESNELMIQMQKVFHNLMQKLDEIEGIVSTINEISDQTNLLALNASIEAARAGEHGKGFAVVAEEVRKLADQTQQATGEVRGTLRGIEEETSRVTNEMEKAAVIVQKQRQSVMTTQGSFEAIEKSVEHITAIIYDISKSVNQLNASKNEMLVSMESIANISEKNATVTKEVTASVEEQQHAVEVVTNSANELTNEITRLQEAIISAWHTNNSDN</sequence>
<evidence type="ECO:0000256" key="9">
    <source>
        <dbReference type="SAM" id="Coils"/>
    </source>
</evidence>
<feature type="transmembrane region" description="Helical" evidence="10">
    <location>
        <begin position="201"/>
        <end position="225"/>
    </location>
</feature>
<dbReference type="Pfam" id="PF00015">
    <property type="entry name" value="MCPsignal"/>
    <property type="match status" value="1"/>
</dbReference>
<keyword evidence="9" id="KW-0175">Coiled coil</keyword>
<evidence type="ECO:0000313" key="13">
    <source>
        <dbReference type="EMBL" id="WPK13456.1"/>
    </source>
</evidence>
<dbReference type="PANTHER" id="PTHR32089:SF112">
    <property type="entry name" value="LYSOZYME-LIKE PROTEIN-RELATED"/>
    <property type="match status" value="1"/>
</dbReference>
<comment type="subcellular location">
    <subcellularLocation>
        <location evidence="1">Cell membrane</location>
        <topology evidence="1">Multi-pass membrane protein</topology>
    </subcellularLocation>
</comment>
<dbReference type="SMART" id="SM00283">
    <property type="entry name" value="MA"/>
    <property type="match status" value="1"/>
</dbReference>
<feature type="coiled-coil region" evidence="9">
    <location>
        <begin position="547"/>
        <end position="574"/>
    </location>
</feature>
<keyword evidence="2" id="KW-1003">Cell membrane</keyword>
<evidence type="ECO:0000256" key="6">
    <source>
        <dbReference type="ARBA" id="ARBA00023224"/>
    </source>
</evidence>
<feature type="domain" description="Methyl-accepting transducer" evidence="11">
    <location>
        <begin position="294"/>
        <end position="530"/>
    </location>
</feature>
<dbReference type="Gene3D" id="1.10.8.500">
    <property type="entry name" value="HAMP domain in histidine kinase"/>
    <property type="match status" value="1"/>
</dbReference>
<dbReference type="InterPro" id="IPR003660">
    <property type="entry name" value="HAMP_dom"/>
</dbReference>
<dbReference type="PROSITE" id="PS50111">
    <property type="entry name" value="CHEMOTAXIS_TRANSDUC_2"/>
    <property type="match status" value="1"/>
</dbReference>
<keyword evidence="3 10" id="KW-0812">Transmembrane</keyword>
<organism evidence="13 14">
    <name type="scientific">Lysinibacillus louembei</name>
    <dbReference type="NCBI Taxonomy" id="1470088"/>
    <lineage>
        <taxon>Bacteria</taxon>
        <taxon>Bacillati</taxon>
        <taxon>Bacillota</taxon>
        <taxon>Bacilli</taxon>
        <taxon>Bacillales</taxon>
        <taxon>Bacillaceae</taxon>
        <taxon>Lysinibacillus</taxon>
    </lineage>
</organism>
<keyword evidence="4 10" id="KW-1133">Transmembrane helix</keyword>
<proteinExistence type="inferred from homology"/>
<evidence type="ECO:0000259" key="11">
    <source>
        <dbReference type="PROSITE" id="PS50111"/>
    </source>
</evidence>
<dbReference type="SMART" id="SM00304">
    <property type="entry name" value="HAMP"/>
    <property type="match status" value="1"/>
</dbReference>
<comment type="similarity">
    <text evidence="7">Belongs to the methyl-accepting chemotaxis (MCP) protein family.</text>
</comment>
<accession>A0ABZ0S1T3</accession>
<evidence type="ECO:0000256" key="4">
    <source>
        <dbReference type="ARBA" id="ARBA00022989"/>
    </source>
</evidence>
<protein>
    <submittedName>
        <fullName evidence="13">Methyl-accepting chemotaxis protein</fullName>
    </submittedName>
</protein>
<evidence type="ECO:0000256" key="7">
    <source>
        <dbReference type="ARBA" id="ARBA00029447"/>
    </source>
</evidence>
<dbReference type="CDD" id="cd18774">
    <property type="entry name" value="PDC2_HK_sensor"/>
    <property type="match status" value="1"/>
</dbReference>
<dbReference type="Gene3D" id="3.30.450.20">
    <property type="entry name" value="PAS domain"/>
    <property type="match status" value="1"/>
</dbReference>
<keyword evidence="5 10" id="KW-0472">Membrane</keyword>
<dbReference type="Proteomes" id="UP001322664">
    <property type="component" value="Chromosome"/>
</dbReference>
<dbReference type="PANTHER" id="PTHR32089">
    <property type="entry name" value="METHYL-ACCEPTING CHEMOTAXIS PROTEIN MCPB"/>
    <property type="match status" value="1"/>
</dbReference>
<name>A0ABZ0S1T3_9BACI</name>
<dbReference type="PROSITE" id="PS50885">
    <property type="entry name" value="HAMP"/>
    <property type="match status" value="1"/>
</dbReference>
<evidence type="ECO:0000256" key="8">
    <source>
        <dbReference type="PROSITE-ProRule" id="PRU00284"/>
    </source>
</evidence>
<dbReference type="Pfam" id="PF17200">
    <property type="entry name" value="sCache_2"/>
    <property type="match status" value="1"/>
</dbReference>
<evidence type="ECO:0000256" key="1">
    <source>
        <dbReference type="ARBA" id="ARBA00004651"/>
    </source>
</evidence>